<reference evidence="1 2" key="1">
    <citation type="submission" date="2020-02" db="EMBL/GenBank/DDBJ databases">
        <title>Ideonella bacterium strain TBM-1.</title>
        <authorList>
            <person name="Chen W.-M."/>
        </authorList>
    </citation>
    <scope>NUCLEOTIDE SEQUENCE [LARGE SCALE GENOMIC DNA]</scope>
    <source>
        <strain evidence="1 2">TBM-1</strain>
    </source>
</reference>
<accession>A0A7C9THY2</accession>
<gene>
    <name evidence="1" type="ORF">G3A44_06990</name>
</gene>
<sequence>MLRALVLLLALGNAGLALWLFGPWRDGPEAAAAAGQARVAAQIQPERLQVLTPQAWQTLQAGGRAPAASSTLAPLGSELLCLQSQAVDAEAFRPLPEALAGLGLGAADWTDLRRELPARWGVVMGPYNDRALLRRKVEELRRLKLEFQELAPPSPWAPGLLLSQAGSEAEALNRLAGLAKRGVRTARVERLQGDREEHRVRIDALAPEQALRLQQALPALAWGECQD</sequence>
<name>A0A7C9THY2_9BURK</name>
<proteinExistence type="predicted"/>
<evidence type="ECO:0000313" key="2">
    <source>
        <dbReference type="Proteomes" id="UP000484255"/>
    </source>
</evidence>
<evidence type="ECO:0008006" key="3">
    <source>
        <dbReference type="Google" id="ProtNLM"/>
    </source>
</evidence>
<protein>
    <recommendedName>
        <fullName evidence="3">SPOR domain-containing protein</fullName>
    </recommendedName>
</protein>
<comment type="caution">
    <text evidence="1">The sequence shown here is derived from an EMBL/GenBank/DDBJ whole genome shotgun (WGS) entry which is preliminary data.</text>
</comment>
<dbReference type="RefSeq" id="WP_163456798.1">
    <property type="nucleotide sequence ID" value="NZ_JAAGOH010000006.1"/>
</dbReference>
<organism evidence="1 2">
    <name type="scientific">Ideonella livida</name>
    <dbReference type="NCBI Taxonomy" id="2707176"/>
    <lineage>
        <taxon>Bacteria</taxon>
        <taxon>Pseudomonadati</taxon>
        <taxon>Pseudomonadota</taxon>
        <taxon>Betaproteobacteria</taxon>
        <taxon>Burkholderiales</taxon>
        <taxon>Sphaerotilaceae</taxon>
        <taxon>Ideonella</taxon>
    </lineage>
</organism>
<dbReference type="AlphaFoldDB" id="A0A7C9THY2"/>
<dbReference type="Proteomes" id="UP000484255">
    <property type="component" value="Unassembled WGS sequence"/>
</dbReference>
<keyword evidence="2" id="KW-1185">Reference proteome</keyword>
<dbReference type="EMBL" id="JAAGOH010000006">
    <property type="protein sequence ID" value="NDY90939.1"/>
    <property type="molecule type" value="Genomic_DNA"/>
</dbReference>
<evidence type="ECO:0000313" key="1">
    <source>
        <dbReference type="EMBL" id="NDY90939.1"/>
    </source>
</evidence>